<keyword evidence="4 6" id="KW-0472">Membrane</keyword>
<dbReference type="Proteomes" id="UP001224775">
    <property type="component" value="Unassembled WGS sequence"/>
</dbReference>
<dbReference type="PANTHER" id="PTHR43310">
    <property type="entry name" value="SULFATE TRANSPORTER YBAR-RELATED"/>
    <property type="match status" value="1"/>
</dbReference>
<feature type="compositionally biased region" description="Basic residues" evidence="5">
    <location>
        <begin position="258"/>
        <end position="267"/>
    </location>
</feature>
<sequence>MSSNNDDDDSSKREASNAADISSNDNASSPHRPPPHSSDPSMTFSLLPKKQPALPTAQQQKQQKHNRNVTPHTASLMSLFARPASTPLTPLTPPDSELVAAEESTAYDQCSLICDDSAPSLPEEDEAEYEQESVASHSYNDSYNDNDGEHEESTTPKNSNNSYTAATTAAIRNYSGERAPLLPTPPLSLGRQKTEVCSNKTSSATSAAAANDYHSMISHNRDDTHLIDNLSNHNHNQQQQYYQQQSWPWGNEQSQQHQQHHHQHQHQWGKQLSNIPSDDGQDDDQIDESKSLKRSLIHSTLSKAGLNTPHEIKSTLIGAFLFSLYQLVFIFAEASAISRPSHPPSASSILLSPMANMACFGSLVAIPILIVVLGGDYPALYPALDMFMAPFLAKMAMDIDEVLVLQQQQQQDQEFSHGDDTDVFLATFVALNAFGMAVCAVLCVLASHVKLANLALFLPYPVLCGFFSSVGLSIWMSSFKVDTGITVPHFWGSEHRLFSVMKHVPSIIAGIALYFLAPKSPVYLIGIIACTIALAYSTMMLTGTSLHEAQALGFFWEEKEVVMSSETHHDFPMHLWSHGVFRKISWDAFLNGVPDVIAMGLIYLIRCSLQAAALKRNLANYLRNKEAADAAASDGQPSFVVDESVEEDKQPKRKPKDVLEVLMQFANTQFVTAITGGFAVIPSVGLSNTFVKIGSESRAPQLGACLLVLGCYLSNFRLIIFVPKCTFSSLLVMASIDLLTNWFIKSFRKTGAGTVKFIANGLTIRSTIERHSEDNVWLDRNGDMIQTLVLQNYLFFGNATSVLKYISSMFDDIEVIDDSLLPPKPKYLVLDMSIVSGVDISAVDCFADVTSLCKTQGCKLLISGSSKMVRQALISGGVKPASHPHMSFVEDLEAALGMAEDGLLKFVGRNEERIQKNHLRGVHLRGMSQIDIGLRLALKQIDEQHNLSFATYLQGLAEYTTAMDLKAGEQLDLPRGLYFVESGMIKAEADTSASLTRGRQKLFATPVMGRSTDSIGQLTARSATVGRGQAALKNAPGIMSQFSHTFRLARVGPGFVIGCISEFTGQDIPGTFICMTESRVHYLPFETIEELEISKPTLIMHLYKLLAHLGARRQELTIGQLSTLRSIMSSSAPSKPISRKAMAHLSENFQP</sequence>
<evidence type="ECO:0000256" key="4">
    <source>
        <dbReference type="ARBA" id="ARBA00023136"/>
    </source>
</evidence>
<evidence type="ECO:0000313" key="9">
    <source>
        <dbReference type="Proteomes" id="UP001224775"/>
    </source>
</evidence>
<feature type="compositionally biased region" description="Polar residues" evidence="5">
    <location>
        <begin position="133"/>
        <end position="143"/>
    </location>
</feature>
<dbReference type="InterPro" id="IPR002645">
    <property type="entry name" value="STAS_dom"/>
</dbReference>
<dbReference type="Pfam" id="PF01740">
    <property type="entry name" value="STAS"/>
    <property type="match status" value="1"/>
</dbReference>
<dbReference type="InterPro" id="IPR011547">
    <property type="entry name" value="SLC26A/SulP_dom"/>
</dbReference>
<dbReference type="AlphaFoldDB" id="A0AAD9D4E4"/>
<reference evidence="8" key="1">
    <citation type="submission" date="2023-06" db="EMBL/GenBank/DDBJ databases">
        <title>Survivors Of The Sea: Transcriptome response of Skeletonema marinoi to long-term dormancy.</title>
        <authorList>
            <person name="Pinder M.I.M."/>
            <person name="Kourtchenko O."/>
            <person name="Robertson E.K."/>
            <person name="Larsson T."/>
            <person name="Maumus F."/>
            <person name="Osuna-Cruz C.M."/>
            <person name="Vancaester E."/>
            <person name="Stenow R."/>
            <person name="Vandepoele K."/>
            <person name="Ploug H."/>
            <person name="Bruchert V."/>
            <person name="Godhe A."/>
            <person name="Topel M."/>
        </authorList>
    </citation>
    <scope>NUCLEOTIDE SEQUENCE</scope>
    <source>
        <strain evidence="8">R05AC</strain>
    </source>
</reference>
<evidence type="ECO:0000256" key="6">
    <source>
        <dbReference type="SAM" id="Phobius"/>
    </source>
</evidence>
<accession>A0AAD9D4E4</accession>
<dbReference type="InterPro" id="IPR014710">
    <property type="entry name" value="RmlC-like_jellyroll"/>
</dbReference>
<dbReference type="GO" id="GO:0016020">
    <property type="term" value="C:membrane"/>
    <property type="evidence" value="ECO:0007669"/>
    <property type="project" value="UniProtKB-SubCell"/>
</dbReference>
<dbReference type="Gene3D" id="2.60.120.10">
    <property type="entry name" value="Jelly Rolls"/>
    <property type="match status" value="1"/>
</dbReference>
<dbReference type="Pfam" id="PF00916">
    <property type="entry name" value="Sulfate_transp"/>
    <property type="match status" value="1"/>
</dbReference>
<dbReference type="InterPro" id="IPR018490">
    <property type="entry name" value="cNMP-bd_dom_sf"/>
</dbReference>
<organism evidence="8 9">
    <name type="scientific">Skeletonema marinoi</name>
    <dbReference type="NCBI Taxonomy" id="267567"/>
    <lineage>
        <taxon>Eukaryota</taxon>
        <taxon>Sar</taxon>
        <taxon>Stramenopiles</taxon>
        <taxon>Ochrophyta</taxon>
        <taxon>Bacillariophyta</taxon>
        <taxon>Coscinodiscophyceae</taxon>
        <taxon>Thalassiosirophycidae</taxon>
        <taxon>Thalassiosirales</taxon>
        <taxon>Skeletonemataceae</taxon>
        <taxon>Skeletonema</taxon>
        <taxon>Skeletonema marinoi-dohrnii complex</taxon>
    </lineage>
</organism>
<dbReference type="InterPro" id="IPR052706">
    <property type="entry name" value="Membrane-Transporter-like"/>
</dbReference>
<dbReference type="EMBL" id="JATAAI010000047">
    <property type="protein sequence ID" value="KAK1733586.1"/>
    <property type="molecule type" value="Genomic_DNA"/>
</dbReference>
<dbReference type="InterPro" id="IPR036513">
    <property type="entry name" value="STAS_dom_sf"/>
</dbReference>
<feature type="transmembrane region" description="Helical" evidence="6">
    <location>
        <begin position="316"/>
        <end position="337"/>
    </location>
</feature>
<comment type="subcellular location">
    <subcellularLocation>
        <location evidence="1">Membrane</location>
        <topology evidence="1">Multi-pass membrane protein</topology>
    </subcellularLocation>
</comment>
<evidence type="ECO:0000313" key="8">
    <source>
        <dbReference type="EMBL" id="KAK1733586.1"/>
    </source>
</evidence>
<evidence type="ECO:0000256" key="3">
    <source>
        <dbReference type="ARBA" id="ARBA00022989"/>
    </source>
</evidence>
<feature type="region of interest" description="Disordered" evidence="5">
    <location>
        <begin position="235"/>
        <end position="286"/>
    </location>
</feature>
<evidence type="ECO:0000259" key="7">
    <source>
        <dbReference type="PROSITE" id="PS50801"/>
    </source>
</evidence>
<gene>
    <name evidence="8" type="ORF">QTG54_015759</name>
</gene>
<feature type="transmembrane region" description="Helical" evidence="6">
    <location>
        <begin position="349"/>
        <end position="373"/>
    </location>
</feature>
<keyword evidence="3 6" id="KW-1133">Transmembrane helix</keyword>
<feature type="domain" description="STAS" evidence="7">
    <location>
        <begin position="788"/>
        <end position="899"/>
    </location>
</feature>
<dbReference type="CDD" id="cd07042">
    <property type="entry name" value="STAS_SulP_like_sulfate_transporter"/>
    <property type="match status" value="1"/>
</dbReference>
<name>A0AAD9D4E4_9STRA</name>
<feature type="compositionally biased region" description="Low complexity" evidence="5">
    <location>
        <begin position="235"/>
        <end position="245"/>
    </location>
</feature>
<evidence type="ECO:0000256" key="5">
    <source>
        <dbReference type="SAM" id="MobiDB-lite"/>
    </source>
</evidence>
<feature type="region of interest" description="Disordered" evidence="5">
    <location>
        <begin position="177"/>
        <end position="203"/>
    </location>
</feature>
<feature type="transmembrane region" description="Helical" evidence="6">
    <location>
        <begin position="497"/>
        <end position="516"/>
    </location>
</feature>
<feature type="compositionally biased region" description="Low complexity" evidence="5">
    <location>
        <begin position="16"/>
        <end position="30"/>
    </location>
</feature>
<feature type="region of interest" description="Disordered" evidence="5">
    <location>
        <begin position="1"/>
        <end position="70"/>
    </location>
</feature>
<feature type="transmembrane region" description="Helical" evidence="6">
    <location>
        <begin position="523"/>
        <end position="546"/>
    </location>
</feature>
<dbReference type="PANTHER" id="PTHR43310:SF1">
    <property type="entry name" value="SULFATE TRANSPORTER YBAR-RELATED"/>
    <property type="match status" value="1"/>
</dbReference>
<comment type="caution">
    <text evidence="8">The sequence shown here is derived from an EMBL/GenBank/DDBJ whole genome shotgun (WGS) entry which is preliminary data.</text>
</comment>
<protein>
    <submittedName>
        <fullName evidence="8">Sulfate permease family inorganic anion transporter</fullName>
    </submittedName>
</protein>
<evidence type="ECO:0000256" key="1">
    <source>
        <dbReference type="ARBA" id="ARBA00004141"/>
    </source>
</evidence>
<keyword evidence="2 6" id="KW-0812">Transmembrane</keyword>
<evidence type="ECO:0000256" key="2">
    <source>
        <dbReference type="ARBA" id="ARBA00022692"/>
    </source>
</evidence>
<keyword evidence="9" id="KW-1185">Reference proteome</keyword>
<feature type="transmembrane region" description="Helical" evidence="6">
    <location>
        <begin position="423"/>
        <end position="445"/>
    </location>
</feature>
<proteinExistence type="predicted"/>
<dbReference type="SUPFAM" id="SSF51206">
    <property type="entry name" value="cAMP-binding domain-like"/>
    <property type="match status" value="1"/>
</dbReference>
<feature type="transmembrane region" description="Helical" evidence="6">
    <location>
        <begin position="457"/>
        <end position="477"/>
    </location>
</feature>
<feature type="region of interest" description="Disordered" evidence="5">
    <location>
        <begin position="114"/>
        <end position="163"/>
    </location>
</feature>
<feature type="compositionally biased region" description="Acidic residues" evidence="5">
    <location>
        <begin position="122"/>
        <end position="131"/>
    </location>
</feature>
<dbReference type="SUPFAM" id="SSF52091">
    <property type="entry name" value="SpoIIaa-like"/>
    <property type="match status" value="1"/>
</dbReference>
<dbReference type="Gene3D" id="3.30.750.24">
    <property type="entry name" value="STAS domain"/>
    <property type="match status" value="1"/>
</dbReference>
<dbReference type="PROSITE" id="PS50801">
    <property type="entry name" value="STAS"/>
    <property type="match status" value="1"/>
</dbReference>